<dbReference type="AlphaFoldDB" id="A0A3P6NSE0"/>
<evidence type="ECO:0000256" key="1">
    <source>
        <dbReference type="SAM" id="MobiDB-lite"/>
    </source>
</evidence>
<keyword evidence="3" id="KW-1185">Reference proteome</keyword>
<accession>A0A3P6NSE0</accession>
<proteinExistence type="predicted"/>
<evidence type="ECO:0000313" key="2">
    <source>
        <dbReference type="EMBL" id="VDK29646.1"/>
    </source>
</evidence>
<gene>
    <name evidence="2" type="ORF">ASIM_LOCUS7633</name>
</gene>
<reference evidence="2 3" key="1">
    <citation type="submission" date="2018-11" db="EMBL/GenBank/DDBJ databases">
        <authorList>
            <consortium name="Pathogen Informatics"/>
        </authorList>
    </citation>
    <scope>NUCLEOTIDE SEQUENCE [LARGE SCALE GENOMIC DNA]</scope>
</reference>
<sequence length="35" mass="4096">METEKRKAEHVVSETEAQREAIERSLSTLEHENKV</sequence>
<dbReference type="EMBL" id="UYRR01018891">
    <property type="protein sequence ID" value="VDK29646.1"/>
    <property type="molecule type" value="Genomic_DNA"/>
</dbReference>
<evidence type="ECO:0000313" key="3">
    <source>
        <dbReference type="Proteomes" id="UP000267096"/>
    </source>
</evidence>
<feature type="region of interest" description="Disordered" evidence="1">
    <location>
        <begin position="1"/>
        <end position="35"/>
    </location>
</feature>
<organism evidence="2 3">
    <name type="scientific">Anisakis simplex</name>
    <name type="common">Herring worm</name>
    <dbReference type="NCBI Taxonomy" id="6269"/>
    <lineage>
        <taxon>Eukaryota</taxon>
        <taxon>Metazoa</taxon>
        <taxon>Ecdysozoa</taxon>
        <taxon>Nematoda</taxon>
        <taxon>Chromadorea</taxon>
        <taxon>Rhabditida</taxon>
        <taxon>Spirurina</taxon>
        <taxon>Ascaridomorpha</taxon>
        <taxon>Ascaridoidea</taxon>
        <taxon>Anisakidae</taxon>
        <taxon>Anisakis</taxon>
        <taxon>Anisakis simplex complex</taxon>
    </lineage>
</organism>
<dbReference type="Proteomes" id="UP000267096">
    <property type="component" value="Unassembled WGS sequence"/>
</dbReference>
<protein>
    <submittedName>
        <fullName evidence="2">Uncharacterized protein</fullName>
    </submittedName>
</protein>
<name>A0A3P6NSE0_ANISI</name>